<dbReference type="AlphaFoldDB" id="A0A6N1X500"/>
<dbReference type="GO" id="GO:0044780">
    <property type="term" value="P:bacterial-type flagellum assembly"/>
    <property type="evidence" value="ECO:0007669"/>
    <property type="project" value="InterPro"/>
</dbReference>
<accession>A0A6N1X500</accession>
<dbReference type="Pfam" id="PF17656">
    <property type="entry name" value="ChapFlgA_N"/>
    <property type="match status" value="1"/>
</dbReference>
<feature type="domain" description="SAF" evidence="4">
    <location>
        <begin position="154"/>
        <end position="216"/>
    </location>
</feature>
<dbReference type="PANTHER" id="PTHR36307">
    <property type="entry name" value="FLAGELLA BASAL BODY P-RING FORMATION PROTEIN FLGA"/>
    <property type="match status" value="1"/>
</dbReference>
<gene>
    <name evidence="5" type="primary">flgA</name>
    <name evidence="5" type="ORF">HUK68_17375</name>
</gene>
<keyword evidence="3" id="KW-0574">Periplasm</keyword>
<sequence length="277" mass="28747">MALQSGPGHAGGRALCAAGRHAPNEEFHLTSSPRILAAPVPAAPRLRGLAGAVLAGVGLWFGGAQAQTNADLEALSQRWADAALQGDAPAGMPLRLQVQVGKLDARLQLAACAKVEPYLPPGTRLWGRTRIGLRCVQGGKPWNVYLPVTVQAFGPAWVLNNNVRMGDALSAGDASVAEVDWAENDSPVVASQPDWVGQEAARHLQAGQALRQNMLRAPQLFALGAQVKVAVTGGGFTIISSGRAMAAGAEGANIRVRMDNGRLVSGVVNAQGVVEVK</sequence>
<proteinExistence type="predicted"/>
<dbReference type="InterPro" id="IPR017585">
    <property type="entry name" value="SAF_FlgA"/>
</dbReference>
<dbReference type="PANTHER" id="PTHR36307:SF1">
    <property type="entry name" value="FLAGELLA BASAL BODY P-RING FORMATION PROTEIN FLGA"/>
    <property type="match status" value="1"/>
</dbReference>
<dbReference type="NCBIfam" id="TIGR03170">
    <property type="entry name" value="flgA_cterm"/>
    <property type="match status" value="1"/>
</dbReference>
<dbReference type="InterPro" id="IPR039246">
    <property type="entry name" value="Flagellar_FlgA"/>
</dbReference>
<protein>
    <submittedName>
        <fullName evidence="5">Flagellar basal body P-ring formation protein FlgA</fullName>
    </submittedName>
</protein>
<dbReference type="KEGG" id="aant:HUK68_17375"/>
<dbReference type="InterPro" id="IPR013974">
    <property type="entry name" value="SAF"/>
</dbReference>
<keyword evidence="2" id="KW-0732">Signal</keyword>
<dbReference type="Pfam" id="PF13144">
    <property type="entry name" value="ChapFlgA"/>
    <property type="match status" value="1"/>
</dbReference>
<dbReference type="Gene3D" id="3.90.1210.10">
    <property type="entry name" value="Antifreeze-like/N-acetylneuraminic acid synthase C-terminal domain"/>
    <property type="match status" value="1"/>
</dbReference>
<dbReference type="GO" id="GO:0042597">
    <property type="term" value="C:periplasmic space"/>
    <property type="evidence" value="ECO:0007669"/>
    <property type="project" value="UniProtKB-SubCell"/>
</dbReference>
<dbReference type="EMBL" id="CP054840">
    <property type="protein sequence ID" value="QKV54519.1"/>
    <property type="molecule type" value="Genomic_DNA"/>
</dbReference>
<dbReference type="SMART" id="SM00858">
    <property type="entry name" value="SAF"/>
    <property type="match status" value="1"/>
</dbReference>
<keyword evidence="5" id="KW-0282">Flagellum</keyword>
<dbReference type="Proteomes" id="UP000509579">
    <property type="component" value="Chromosome"/>
</dbReference>
<dbReference type="Gene3D" id="2.30.30.760">
    <property type="match status" value="1"/>
</dbReference>
<evidence type="ECO:0000256" key="2">
    <source>
        <dbReference type="ARBA" id="ARBA00022729"/>
    </source>
</evidence>
<reference evidence="5 6" key="1">
    <citation type="submission" date="2020-06" db="EMBL/GenBank/DDBJ databases">
        <title>Acidovorax antarctica sp. nov., isolated from Corinth ice sheet soil, Antarctic Fields Peninsula.</title>
        <authorList>
            <person name="Xu Q."/>
            <person name="Peng F."/>
        </authorList>
    </citation>
    <scope>NUCLEOTIDE SEQUENCE [LARGE SCALE GENOMIC DNA]</scope>
    <source>
        <strain evidence="5 6">16-35-5</strain>
    </source>
</reference>
<name>A0A6N1X500_9BURK</name>
<comment type="subcellular location">
    <subcellularLocation>
        <location evidence="1">Periplasm</location>
    </subcellularLocation>
</comment>
<organism evidence="5 6">
    <name type="scientific">Comamonas antarctica</name>
    <dbReference type="NCBI Taxonomy" id="2743470"/>
    <lineage>
        <taxon>Bacteria</taxon>
        <taxon>Pseudomonadati</taxon>
        <taxon>Pseudomonadota</taxon>
        <taxon>Betaproteobacteria</taxon>
        <taxon>Burkholderiales</taxon>
        <taxon>Comamonadaceae</taxon>
        <taxon>Comamonas</taxon>
    </lineage>
</organism>
<evidence type="ECO:0000256" key="3">
    <source>
        <dbReference type="ARBA" id="ARBA00022764"/>
    </source>
</evidence>
<evidence type="ECO:0000313" key="5">
    <source>
        <dbReference type="EMBL" id="QKV54519.1"/>
    </source>
</evidence>
<dbReference type="CDD" id="cd11614">
    <property type="entry name" value="SAF_CpaB_FlgA_like"/>
    <property type="match status" value="1"/>
</dbReference>
<keyword evidence="5" id="KW-0969">Cilium</keyword>
<evidence type="ECO:0000259" key="4">
    <source>
        <dbReference type="SMART" id="SM00858"/>
    </source>
</evidence>
<keyword evidence="5" id="KW-0966">Cell projection</keyword>
<dbReference type="InterPro" id="IPR041231">
    <property type="entry name" value="FlgA_N"/>
</dbReference>
<evidence type="ECO:0000313" key="6">
    <source>
        <dbReference type="Proteomes" id="UP000509579"/>
    </source>
</evidence>
<keyword evidence="6" id="KW-1185">Reference proteome</keyword>
<evidence type="ECO:0000256" key="1">
    <source>
        <dbReference type="ARBA" id="ARBA00004418"/>
    </source>
</evidence>